<keyword evidence="1" id="KW-1015">Disulfide bond</keyword>
<dbReference type="Gene3D" id="3.10.100.10">
    <property type="entry name" value="Mannose-Binding Protein A, subunit A"/>
    <property type="match status" value="1"/>
</dbReference>
<evidence type="ECO:0000259" key="3">
    <source>
        <dbReference type="PROSITE" id="PS50041"/>
    </source>
</evidence>
<dbReference type="Proteomes" id="UP000504629">
    <property type="component" value="Unplaced"/>
</dbReference>
<dbReference type="InterPro" id="IPR018378">
    <property type="entry name" value="C-type_lectin_CS"/>
</dbReference>
<feature type="chain" id="PRO_5026941632" evidence="2">
    <location>
        <begin position="28"/>
        <end position="279"/>
    </location>
</feature>
<dbReference type="GeneID" id="114241233"/>
<feature type="signal peptide" evidence="2">
    <location>
        <begin position="1"/>
        <end position="27"/>
    </location>
</feature>
<dbReference type="PROSITE" id="PS00615">
    <property type="entry name" value="C_TYPE_LECTIN_1"/>
    <property type="match status" value="1"/>
</dbReference>
<dbReference type="RefSeq" id="XP_028027823.1">
    <property type="nucleotide sequence ID" value="XM_028172022.1"/>
</dbReference>
<dbReference type="SMART" id="SM00034">
    <property type="entry name" value="CLECT"/>
    <property type="match status" value="1"/>
</dbReference>
<dbReference type="InterPro" id="IPR001304">
    <property type="entry name" value="C-type_lectin-like"/>
</dbReference>
<dbReference type="OrthoDB" id="8066719at2759"/>
<name>A0A6J2JEQ9_BOMMA</name>
<dbReference type="CDD" id="cd00037">
    <property type="entry name" value="CLECT"/>
    <property type="match status" value="1"/>
</dbReference>
<keyword evidence="4" id="KW-1185">Reference proteome</keyword>
<evidence type="ECO:0000313" key="4">
    <source>
        <dbReference type="Proteomes" id="UP000504629"/>
    </source>
</evidence>
<organism evidence="4 5">
    <name type="scientific">Bombyx mandarina</name>
    <name type="common">Wild silk moth</name>
    <name type="synonym">Wild silkworm</name>
    <dbReference type="NCBI Taxonomy" id="7092"/>
    <lineage>
        <taxon>Eukaryota</taxon>
        <taxon>Metazoa</taxon>
        <taxon>Ecdysozoa</taxon>
        <taxon>Arthropoda</taxon>
        <taxon>Hexapoda</taxon>
        <taxon>Insecta</taxon>
        <taxon>Pterygota</taxon>
        <taxon>Neoptera</taxon>
        <taxon>Endopterygota</taxon>
        <taxon>Lepidoptera</taxon>
        <taxon>Glossata</taxon>
        <taxon>Ditrysia</taxon>
        <taxon>Bombycoidea</taxon>
        <taxon>Bombycidae</taxon>
        <taxon>Bombycinae</taxon>
        <taxon>Bombyx</taxon>
    </lineage>
</organism>
<dbReference type="InterPro" id="IPR016186">
    <property type="entry name" value="C-type_lectin-like/link_sf"/>
</dbReference>
<gene>
    <name evidence="5" type="primary">LOC114241233</name>
</gene>
<protein>
    <submittedName>
        <fullName evidence="5">Uncharacterized protein LOC114241233 isoform X1</fullName>
    </submittedName>
</protein>
<dbReference type="AlphaFoldDB" id="A0A6J2JEQ9"/>
<dbReference type="InterPro" id="IPR016187">
    <property type="entry name" value="CTDL_fold"/>
</dbReference>
<dbReference type="Pfam" id="PF00059">
    <property type="entry name" value="Lectin_C"/>
    <property type="match status" value="1"/>
</dbReference>
<keyword evidence="2" id="KW-0732">Signal</keyword>
<dbReference type="KEGG" id="bman:114241233"/>
<proteinExistence type="predicted"/>
<accession>A0A6J2JEQ9</accession>
<dbReference type="SUPFAM" id="SSF56436">
    <property type="entry name" value="C-type lectin-like"/>
    <property type="match status" value="1"/>
</dbReference>
<evidence type="ECO:0000313" key="5">
    <source>
        <dbReference type="RefSeq" id="XP_028027823.1"/>
    </source>
</evidence>
<dbReference type="CTD" id="100174847"/>
<sequence length="279" mass="31188">MKYFVTNIRKTMKMLIFSAMLIPRLLANLQCSDEASSVSRYHLTEKCHRSKLGIVAYANYTSLTSCQRLGLEKKGLAINFSPPEARKVGMEHSCEVMNCAETDGGLSLKNDTRYDYYTLYARPVPDKNSTCVPTIGMFRLLPQKLNYTEAVEQCRNISGVLADITTDQRTDSLGQLLAGSGNEAAFVGLRRSNGSVFKNSRGTTLDCITYRAWAPGHPRRNSTKFECVLISRQKTWLSSACSKRYPALCELNPGGPYKKGSIFTSEKRNGSLTNIIYRK</sequence>
<dbReference type="PROSITE" id="PS50041">
    <property type="entry name" value="C_TYPE_LECTIN_2"/>
    <property type="match status" value="1"/>
</dbReference>
<reference evidence="5" key="1">
    <citation type="submission" date="2025-08" db="UniProtKB">
        <authorList>
            <consortium name="RefSeq"/>
        </authorList>
    </citation>
    <scope>IDENTIFICATION</scope>
    <source>
        <tissue evidence="5">Silk gland</tissue>
    </source>
</reference>
<evidence type="ECO:0000256" key="2">
    <source>
        <dbReference type="SAM" id="SignalP"/>
    </source>
</evidence>
<feature type="domain" description="C-type lectin" evidence="3">
    <location>
        <begin position="138"/>
        <end position="250"/>
    </location>
</feature>
<evidence type="ECO:0000256" key="1">
    <source>
        <dbReference type="ARBA" id="ARBA00023157"/>
    </source>
</evidence>